<dbReference type="RefSeq" id="WP_144905242.1">
    <property type="nucleotide sequence ID" value="NZ_JACHOA010000002.1"/>
</dbReference>
<name>A0A7W7ETA9_9SPHN</name>
<dbReference type="InterPro" id="IPR025515">
    <property type="entry name" value="DUF4403"/>
</dbReference>
<dbReference type="PROSITE" id="PS51257">
    <property type="entry name" value="PROKAR_LIPOPROTEIN"/>
    <property type="match status" value="1"/>
</dbReference>
<sequence length="485" mass="52510">MNRLLAPIAAIVLLSGCSGGGNGGKPVRTSDAIEVEPAPSLITVPVEADLADLSRILEREVPRQLWTIDKPGQTCVKSKGLDIGIATIKTPKLKCRIIGAVTRGPLRLEGSGRDIRIAMPLHAKIRAENVAGLIDESATADAMAHAVVRLDIAEDWTPRGKVDISYDWTDTPHVDFMGQRIEFADKANKKLAPVIARLERELPGELGKLRLREAVGKAWADAFTTVSLNRENPPVWMRITPRELRYGGYEVVGGKLRLKLGLQALTETFVGQRPADPKPAPLPKMKRLEQGVGKLEFFLPVFADYRELEPVLMKALTKRSARAFDVPGVGPVMAKFKAVEIYGTKGGKIAVGINFDARPQAGGETASGTVWLTGKPVNAKNSRRVGFEDLSVSGTTDMTGGDLIIDLINAPGVVQYVASALTQDFERDYAKLLGKVDRAIETKREGDFIVEADLLRTRSGQLQAAGQGLYLPVWATGTASVRVVN</sequence>
<dbReference type="EMBL" id="JACHOA010000002">
    <property type="protein sequence ID" value="MBB4613067.1"/>
    <property type="molecule type" value="Genomic_DNA"/>
</dbReference>
<dbReference type="OrthoDB" id="1299766at2"/>
<keyword evidence="2" id="KW-1185">Reference proteome</keyword>
<evidence type="ECO:0000313" key="2">
    <source>
        <dbReference type="Proteomes" id="UP000538566"/>
    </source>
</evidence>
<proteinExistence type="predicted"/>
<evidence type="ECO:0008006" key="3">
    <source>
        <dbReference type="Google" id="ProtNLM"/>
    </source>
</evidence>
<comment type="caution">
    <text evidence="1">The sequence shown here is derived from an EMBL/GenBank/DDBJ whole genome shotgun (WGS) entry which is preliminary data.</text>
</comment>
<accession>A0A7W7ETA9</accession>
<protein>
    <recommendedName>
        <fullName evidence="3">DUF4403 family protein</fullName>
    </recommendedName>
</protein>
<gene>
    <name evidence="1" type="ORF">GGR37_001326</name>
</gene>
<dbReference type="Pfam" id="PF14356">
    <property type="entry name" value="DUF4403"/>
    <property type="match status" value="1"/>
</dbReference>
<dbReference type="Proteomes" id="UP000538566">
    <property type="component" value="Unassembled WGS sequence"/>
</dbReference>
<dbReference type="AlphaFoldDB" id="A0A7W7ETA9"/>
<organism evidence="1 2">
    <name type="scientific">Novosphingobium taihuense</name>
    <dbReference type="NCBI Taxonomy" id="260085"/>
    <lineage>
        <taxon>Bacteria</taxon>
        <taxon>Pseudomonadati</taxon>
        <taxon>Pseudomonadota</taxon>
        <taxon>Alphaproteobacteria</taxon>
        <taxon>Sphingomonadales</taxon>
        <taxon>Sphingomonadaceae</taxon>
        <taxon>Novosphingobium</taxon>
    </lineage>
</organism>
<evidence type="ECO:0000313" key="1">
    <source>
        <dbReference type="EMBL" id="MBB4613067.1"/>
    </source>
</evidence>
<reference evidence="1 2" key="1">
    <citation type="submission" date="2020-08" db="EMBL/GenBank/DDBJ databases">
        <title>Genomic Encyclopedia of Type Strains, Phase IV (KMG-IV): sequencing the most valuable type-strain genomes for metagenomic binning, comparative biology and taxonomic classification.</title>
        <authorList>
            <person name="Goeker M."/>
        </authorList>
    </citation>
    <scope>NUCLEOTIDE SEQUENCE [LARGE SCALE GENOMIC DNA]</scope>
    <source>
        <strain evidence="1 2">DSM 17507</strain>
    </source>
</reference>